<reference evidence="2" key="1">
    <citation type="journal article" date="2014" name="Int. J. Syst. Evol. Microbiol.">
        <title>Complete genome sequence of Corynebacterium casei LMG S-19264T (=DSM 44701T), isolated from a smear-ripened cheese.</title>
        <authorList>
            <consortium name="US DOE Joint Genome Institute (JGI-PGF)"/>
            <person name="Walter F."/>
            <person name="Albersmeier A."/>
            <person name="Kalinowski J."/>
            <person name="Ruckert C."/>
        </authorList>
    </citation>
    <scope>NUCLEOTIDE SEQUENCE</scope>
    <source>
        <strain evidence="2">JCM 4988</strain>
    </source>
</reference>
<reference evidence="2" key="2">
    <citation type="submission" date="2020-09" db="EMBL/GenBank/DDBJ databases">
        <authorList>
            <person name="Sun Q."/>
            <person name="Ohkuma M."/>
        </authorList>
    </citation>
    <scope>NUCLEOTIDE SEQUENCE</scope>
    <source>
        <strain evidence="2">JCM 4988</strain>
    </source>
</reference>
<organism evidence="2 3">
    <name type="scientific">Streptomyces inusitatus</name>
    <dbReference type="NCBI Taxonomy" id="68221"/>
    <lineage>
        <taxon>Bacteria</taxon>
        <taxon>Bacillati</taxon>
        <taxon>Actinomycetota</taxon>
        <taxon>Actinomycetes</taxon>
        <taxon>Kitasatosporales</taxon>
        <taxon>Streptomycetaceae</taxon>
        <taxon>Streptomyces</taxon>
    </lineage>
</organism>
<evidence type="ECO:0000256" key="1">
    <source>
        <dbReference type="SAM" id="MobiDB-lite"/>
    </source>
</evidence>
<evidence type="ECO:0000313" key="3">
    <source>
        <dbReference type="Proteomes" id="UP000630936"/>
    </source>
</evidence>
<proteinExistence type="predicted"/>
<protein>
    <submittedName>
        <fullName evidence="2">Uncharacterized protein</fullName>
    </submittedName>
</protein>
<accession>A0A918UZC0</accession>
<dbReference type="AlphaFoldDB" id="A0A918UZC0"/>
<gene>
    <name evidence="2" type="ORF">GCM10010387_43640</name>
</gene>
<dbReference type="EMBL" id="BMWG01000015">
    <property type="protein sequence ID" value="GGZ44639.1"/>
    <property type="molecule type" value="Genomic_DNA"/>
</dbReference>
<evidence type="ECO:0000313" key="2">
    <source>
        <dbReference type="EMBL" id="GGZ44639.1"/>
    </source>
</evidence>
<feature type="region of interest" description="Disordered" evidence="1">
    <location>
        <begin position="1"/>
        <end position="40"/>
    </location>
</feature>
<comment type="caution">
    <text evidence="2">The sequence shown here is derived from an EMBL/GenBank/DDBJ whole genome shotgun (WGS) entry which is preliminary data.</text>
</comment>
<keyword evidence="3" id="KW-1185">Reference proteome</keyword>
<sequence length="103" mass="10869">MTTRPDPATPTPDTRDSGAPKVAAEGVPSVVRPNPHARPDSRHIVAMLHIAAPRGTTPTATSRCVCGRDRSAIGHRRVAVLIEDHAAHRDVCPLRTTDGKAAA</sequence>
<name>A0A918UZC0_9ACTN</name>
<dbReference type="Proteomes" id="UP000630936">
    <property type="component" value="Unassembled WGS sequence"/>
</dbReference>